<evidence type="ECO:0000313" key="1">
    <source>
        <dbReference type="EMBL" id="QJA95057.1"/>
    </source>
</evidence>
<name>A0A6M3LIB7_9ZZZZ</name>
<sequence length="203" mass="23786">MLTDQEQKVLLAKLENQRKEKVNPLITNVLLDMFQKDLPINDADYMDRRAREVVEQMMQKIDFKDKTIIEAKKKLLSEIRKKWKQFLPPRREWRQKKLDLTEQRGARCEPVVYALLEDILKDDLILSDSEYFEEAVTEQSRALFYAMLFGYVAETTDGVIKSVDFSKDKANKILWGGKEKEGITTKQLDAVLKSEKKLAEPKK</sequence>
<proteinExistence type="predicted"/>
<dbReference type="AlphaFoldDB" id="A0A6M3LIB7"/>
<dbReference type="EMBL" id="MT143282">
    <property type="protein sequence ID" value="QJA95057.1"/>
    <property type="molecule type" value="Genomic_DNA"/>
</dbReference>
<accession>A0A6M3LIB7</accession>
<protein>
    <submittedName>
        <fullName evidence="1">Uncharacterized protein</fullName>
    </submittedName>
</protein>
<organism evidence="1">
    <name type="scientific">viral metagenome</name>
    <dbReference type="NCBI Taxonomy" id="1070528"/>
    <lineage>
        <taxon>unclassified sequences</taxon>
        <taxon>metagenomes</taxon>
        <taxon>organismal metagenomes</taxon>
    </lineage>
</organism>
<reference evidence="1" key="1">
    <citation type="submission" date="2020-03" db="EMBL/GenBank/DDBJ databases">
        <title>The deep terrestrial virosphere.</title>
        <authorList>
            <person name="Holmfeldt K."/>
            <person name="Nilsson E."/>
            <person name="Simone D."/>
            <person name="Lopez-Fernandez M."/>
            <person name="Wu X."/>
            <person name="de Brujin I."/>
            <person name="Lundin D."/>
            <person name="Andersson A."/>
            <person name="Bertilsson S."/>
            <person name="Dopson M."/>
        </authorList>
    </citation>
    <scope>NUCLEOTIDE SEQUENCE</scope>
    <source>
        <strain evidence="1">MM415B03670</strain>
    </source>
</reference>
<gene>
    <name evidence="1" type="ORF">MM415B03670_0005</name>
</gene>